<dbReference type="EMBL" id="FQUI01000013">
    <property type="protein sequence ID" value="SHE74869.1"/>
    <property type="molecule type" value="Genomic_DNA"/>
</dbReference>
<evidence type="ECO:0000256" key="1">
    <source>
        <dbReference type="SAM" id="Phobius"/>
    </source>
</evidence>
<evidence type="ECO:0000313" key="3">
    <source>
        <dbReference type="Proteomes" id="UP000184334"/>
    </source>
</evidence>
<protein>
    <submittedName>
        <fullName evidence="2">Uncharacterized protein</fullName>
    </submittedName>
</protein>
<keyword evidence="1" id="KW-0812">Transmembrane</keyword>
<organism evidence="2 3">
    <name type="scientific">Marinitoga hydrogenitolerans (strain DSM 16785 / JCM 12826 / AT1271)</name>
    <dbReference type="NCBI Taxonomy" id="1122195"/>
    <lineage>
        <taxon>Bacteria</taxon>
        <taxon>Thermotogati</taxon>
        <taxon>Thermotogota</taxon>
        <taxon>Thermotogae</taxon>
        <taxon>Petrotogales</taxon>
        <taxon>Petrotogaceae</taxon>
        <taxon>Marinitoga</taxon>
    </lineage>
</organism>
<feature type="transmembrane region" description="Helical" evidence="1">
    <location>
        <begin position="6"/>
        <end position="28"/>
    </location>
</feature>
<gene>
    <name evidence="2" type="ORF">SAMN02745164_01067</name>
</gene>
<keyword evidence="1" id="KW-1133">Transmembrane helix</keyword>
<dbReference type="RefSeq" id="WP_072864193.1">
    <property type="nucleotide sequence ID" value="NZ_FQUI01000013.1"/>
</dbReference>
<dbReference type="Proteomes" id="UP000184334">
    <property type="component" value="Unassembled WGS sequence"/>
</dbReference>
<reference evidence="2" key="1">
    <citation type="submission" date="2016-11" db="EMBL/GenBank/DDBJ databases">
        <authorList>
            <person name="Varghese N."/>
            <person name="Submissions S."/>
        </authorList>
    </citation>
    <scope>NUCLEOTIDE SEQUENCE [LARGE SCALE GENOMIC DNA]</scope>
    <source>
        <strain evidence="2">DSM 16785</strain>
    </source>
</reference>
<dbReference type="STRING" id="1122195.SAMN02745164_01067"/>
<dbReference type="AlphaFoldDB" id="A0A1M4W0X0"/>
<keyword evidence="3" id="KW-1185">Reference proteome</keyword>
<keyword evidence="1" id="KW-0472">Membrane</keyword>
<sequence>MKIYSLILIFSLIIVGIVFNLFMLNYIYKKTIYNNRIFIENINLINETENLFYIKGYASKTIYNTDSATLIKITFNNNIEGIIIQEE</sequence>
<name>A0A1M4W0X0_MARH1</name>
<accession>A0A1M4W0X0</accession>
<comment type="caution">
    <text evidence="2">The sequence shown here is derived from an EMBL/GenBank/DDBJ whole genome shotgun (WGS) entry which is preliminary data.</text>
</comment>
<proteinExistence type="predicted"/>
<evidence type="ECO:0000313" key="2">
    <source>
        <dbReference type="EMBL" id="SHE74869.1"/>
    </source>
</evidence>